<keyword evidence="4" id="KW-0206">Cytoskeleton</keyword>
<dbReference type="GO" id="GO:0005876">
    <property type="term" value="C:spindle microtubule"/>
    <property type="evidence" value="ECO:0007669"/>
    <property type="project" value="TreeGrafter"/>
</dbReference>
<name>A0A437ADJ3_ARTFL</name>
<proteinExistence type="predicted"/>
<feature type="region of interest" description="Disordered" evidence="6">
    <location>
        <begin position="389"/>
        <end position="426"/>
    </location>
</feature>
<accession>A0A437ADJ3</accession>
<feature type="compositionally biased region" description="Low complexity" evidence="6">
    <location>
        <begin position="83"/>
        <end position="96"/>
    </location>
</feature>
<dbReference type="GO" id="GO:0072686">
    <property type="term" value="C:mitotic spindle"/>
    <property type="evidence" value="ECO:0007669"/>
    <property type="project" value="TreeGrafter"/>
</dbReference>
<evidence type="ECO:0000256" key="3">
    <source>
        <dbReference type="ARBA" id="ARBA00023175"/>
    </source>
</evidence>
<protein>
    <submittedName>
        <fullName evidence="7">Uncharacterized protein</fullName>
    </submittedName>
</protein>
<dbReference type="VEuPathDB" id="FungiDB:DFL_000170"/>
<organism evidence="7 8">
    <name type="scientific">Arthrobotrys flagrans</name>
    <name type="common">Nematode-trapping fungus</name>
    <name type="synonym">Trichothecium flagrans</name>
    <dbReference type="NCBI Taxonomy" id="97331"/>
    <lineage>
        <taxon>Eukaryota</taxon>
        <taxon>Fungi</taxon>
        <taxon>Dikarya</taxon>
        <taxon>Ascomycota</taxon>
        <taxon>Pezizomycotina</taxon>
        <taxon>Orbiliomycetes</taxon>
        <taxon>Orbiliales</taxon>
        <taxon>Orbiliaceae</taxon>
        <taxon>Arthrobotrys</taxon>
    </lineage>
</organism>
<dbReference type="PANTHER" id="PTHR47970:SF12">
    <property type="entry name" value="KINESIN FAMILY MEMBER 11"/>
    <property type="match status" value="1"/>
</dbReference>
<evidence type="ECO:0000256" key="2">
    <source>
        <dbReference type="ARBA" id="ARBA00022490"/>
    </source>
</evidence>
<dbReference type="OrthoDB" id="5372249at2759"/>
<feature type="compositionally biased region" description="Polar residues" evidence="6">
    <location>
        <begin position="356"/>
        <end position="365"/>
    </location>
</feature>
<feature type="compositionally biased region" description="Low complexity" evidence="6">
    <location>
        <begin position="309"/>
        <end position="325"/>
    </location>
</feature>
<evidence type="ECO:0000313" key="7">
    <source>
        <dbReference type="EMBL" id="RVD89151.1"/>
    </source>
</evidence>
<dbReference type="Proteomes" id="UP000283090">
    <property type="component" value="Unassembled WGS sequence"/>
</dbReference>
<comment type="subcellular location">
    <subcellularLocation>
        <location evidence="1">Cytoplasm</location>
        <location evidence="1">Cytoskeleton</location>
    </subcellularLocation>
</comment>
<feature type="region of interest" description="Disordered" evidence="6">
    <location>
        <begin position="1"/>
        <end position="370"/>
    </location>
</feature>
<dbReference type="AlphaFoldDB" id="A0A437ADJ3"/>
<comment type="caution">
    <text evidence="7">The sequence shown here is derived from an EMBL/GenBank/DDBJ whole genome shotgun (WGS) entry which is preliminary data.</text>
</comment>
<dbReference type="InterPro" id="IPR047149">
    <property type="entry name" value="KIF11-like"/>
</dbReference>
<dbReference type="PANTHER" id="PTHR47970">
    <property type="entry name" value="KINESIN-LIKE PROTEIN KIF11"/>
    <property type="match status" value="1"/>
</dbReference>
<gene>
    <name evidence="7" type="ORF">DFL_000170</name>
</gene>
<dbReference type="STRING" id="97331.A0A437ADJ3"/>
<keyword evidence="8" id="KW-1185">Reference proteome</keyword>
<evidence type="ECO:0000256" key="5">
    <source>
        <dbReference type="SAM" id="Coils"/>
    </source>
</evidence>
<feature type="compositionally biased region" description="Pro residues" evidence="6">
    <location>
        <begin position="241"/>
        <end position="260"/>
    </location>
</feature>
<evidence type="ECO:0000313" key="8">
    <source>
        <dbReference type="Proteomes" id="UP000283090"/>
    </source>
</evidence>
<keyword evidence="5" id="KW-0175">Coiled coil</keyword>
<keyword evidence="3" id="KW-0505">Motor protein</keyword>
<feature type="compositionally biased region" description="Polar residues" evidence="6">
    <location>
        <begin position="55"/>
        <end position="73"/>
    </location>
</feature>
<dbReference type="GeneID" id="93582481"/>
<dbReference type="GO" id="GO:0051231">
    <property type="term" value="P:spindle elongation"/>
    <property type="evidence" value="ECO:0007669"/>
    <property type="project" value="TreeGrafter"/>
</dbReference>
<feature type="region of interest" description="Disordered" evidence="6">
    <location>
        <begin position="442"/>
        <end position="463"/>
    </location>
</feature>
<feature type="coiled-coil region" evidence="5">
    <location>
        <begin position="779"/>
        <end position="834"/>
    </location>
</feature>
<dbReference type="GO" id="GO:0090307">
    <property type="term" value="P:mitotic spindle assembly"/>
    <property type="evidence" value="ECO:0007669"/>
    <property type="project" value="TreeGrafter"/>
</dbReference>
<feature type="coiled-coil region" evidence="5">
    <location>
        <begin position="646"/>
        <end position="747"/>
    </location>
</feature>
<dbReference type="EMBL" id="SAEB01000001">
    <property type="protein sequence ID" value="RVD89151.1"/>
    <property type="molecule type" value="Genomic_DNA"/>
</dbReference>
<feature type="coiled-coil region" evidence="5">
    <location>
        <begin position="531"/>
        <end position="565"/>
    </location>
</feature>
<evidence type="ECO:0000256" key="1">
    <source>
        <dbReference type="ARBA" id="ARBA00004245"/>
    </source>
</evidence>
<feature type="compositionally biased region" description="Polar residues" evidence="6">
    <location>
        <begin position="445"/>
        <end position="462"/>
    </location>
</feature>
<evidence type="ECO:0000256" key="6">
    <source>
        <dbReference type="SAM" id="MobiDB-lite"/>
    </source>
</evidence>
<feature type="compositionally biased region" description="Polar residues" evidence="6">
    <location>
        <begin position="408"/>
        <end position="418"/>
    </location>
</feature>
<sequence length="861" mass="94177">MKLFLRRKSSKVNGEEKHNKNNAKVNSLAVIEDNEAQSRHSNESALQEAEGANAPSMNRRSSITETVDSASTTDSKKKEGYRARLAAQSQQPQLQPWMAAMTPMSHSAMSAPKPKPKPKPKLNPAGSIISAGQSTESVPASIGSTVPTNVTSVEAPNAPLYPSHPPPDVPSSLGSPRNRSPPIGLRHPPLPPRPPPAGPLPQLPISMSGPAHQPAMVAPLGPLANPFRSETPVSHREHPEPVSPVRPPPPPPPPPPPAAPPKLQRNPSRGMPPPSAFSKHKRSLSGRTSPNPSLPSLPVPPPPPPPPSSASASAGPFSAVSSFPPHSDRDSAVSPASAGSHFRNESLSNFPEPPSATRSQRSASWDNFVPDLTGYYGGPAPFVAELETIPTFPEPPSGNPSFERQELDVTSPSDNEQLQAAEDKREASKVLLPEGMSLLPAVATPSDTSTNRNDSVFSNPSDAQPKMTDGVFLSNSEHAALLSDLADLRGRLADLDRLHANSLDRISEWEAYKANIDIYVEKTAQDRQGLIEKLQNSAQAHSTVIAEKERQYNELVAQANTMKQSMYDWQTYSQRLEADKTDAISQMTAQIERLKSDNLANIQAMEVAHNDEVNRYKAAHATEMERLRVDHAAEMEHLRADHSSERNRLTLANDSARTEYEQQKSELMGQISAIDARNKELMPQMVELDNTRRKLQGELVEAKADREEYKQQVQTLITAKASTAKELQATRIKLANLTTECDNMKRLLEEAQPKVDQLAEARSAMERMKETEISMEKFLQAANSEKDMLKDKLKAAIVAKAKLGTQLSKTEAQVTEKETKIVALEKEHEVLKTRMYLLGQRMAEKVEWWQGQVGSQAQTAP</sequence>
<feature type="compositionally biased region" description="Basic residues" evidence="6">
    <location>
        <begin position="1"/>
        <end position="10"/>
    </location>
</feature>
<evidence type="ECO:0000256" key="4">
    <source>
        <dbReference type="ARBA" id="ARBA00023212"/>
    </source>
</evidence>
<dbReference type="RefSeq" id="XP_067494695.1">
    <property type="nucleotide sequence ID" value="XM_067630358.1"/>
</dbReference>
<reference evidence="7 8" key="1">
    <citation type="submission" date="2019-01" db="EMBL/GenBank/DDBJ databases">
        <title>Intercellular communication is required for trap formation in the nematode-trapping fungus Duddingtonia flagrans.</title>
        <authorList>
            <person name="Youssar L."/>
            <person name="Wernet V."/>
            <person name="Hensel N."/>
            <person name="Hildebrandt H.-G."/>
            <person name="Fischer R."/>
        </authorList>
    </citation>
    <scope>NUCLEOTIDE SEQUENCE [LARGE SCALE GENOMIC DNA]</scope>
    <source>
        <strain evidence="7 8">CBS H-5679</strain>
    </source>
</reference>
<keyword evidence="2" id="KW-0963">Cytoplasm</keyword>
<feature type="compositionally biased region" description="Pro residues" evidence="6">
    <location>
        <begin position="292"/>
        <end position="308"/>
    </location>
</feature>
<feature type="compositionally biased region" description="Pro residues" evidence="6">
    <location>
        <begin position="188"/>
        <end position="202"/>
    </location>
</feature>
<dbReference type="GO" id="GO:0008574">
    <property type="term" value="F:plus-end-directed microtubule motor activity"/>
    <property type="evidence" value="ECO:0007669"/>
    <property type="project" value="TreeGrafter"/>
</dbReference>
<feature type="compositionally biased region" description="Polar residues" evidence="6">
    <location>
        <begin position="130"/>
        <end position="154"/>
    </location>
</feature>